<gene>
    <name evidence="1" type="ORF">CSC3H3_12670</name>
</gene>
<sequence>MLLTTPCSIHPLWAAEDLTPASAFQNIPDDHQRSLKLFEEMAKVLTSPRCLNCHPVKGGPTQGDDMHPHNPPMVRGDGDFGPPGMHCSTCHGSQNVDFAGISGSIPGHEPWQLAPVSMGWQGLSIGEICRSIKDPNHNGDRTLEELITHHSEDGLVGWAWHPGAGRTPAPGTQVQFGELTRAWVETGAACPD</sequence>
<dbReference type="SUPFAM" id="SSF48695">
    <property type="entry name" value="Multiheme cytochromes"/>
    <property type="match status" value="1"/>
</dbReference>
<keyword evidence="2" id="KW-1185">Reference proteome</keyword>
<evidence type="ECO:0000313" key="1">
    <source>
        <dbReference type="EMBL" id="AUG55098.1"/>
    </source>
</evidence>
<dbReference type="EMBL" id="CP024199">
    <property type="protein sequence ID" value="AUG55098.1"/>
    <property type="molecule type" value="Genomic_DNA"/>
</dbReference>
<evidence type="ECO:0000313" key="2">
    <source>
        <dbReference type="Proteomes" id="UP000233458"/>
    </source>
</evidence>
<proteinExistence type="predicted"/>
<dbReference type="Proteomes" id="UP000233458">
    <property type="component" value="Chromosome"/>
</dbReference>
<dbReference type="InterPro" id="IPR036280">
    <property type="entry name" value="Multihaem_cyt_sf"/>
</dbReference>
<name>A0ABN5FL09_9PROT</name>
<organism evidence="1 2">
    <name type="scientific">Thalassospira marina</name>
    <dbReference type="NCBI Taxonomy" id="2048283"/>
    <lineage>
        <taxon>Bacteria</taxon>
        <taxon>Pseudomonadati</taxon>
        <taxon>Pseudomonadota</taxon>
        <taxon>Alphaproteobacteria</taxon>
        <taxon>Rhodospirillales</taxon>
        <taxon>Thalassospiraceae</taxon>
        <taxon>Thalassospira</taxon>
    </lineage>
</organism>
<reference evidence="1 2" key="1">
    <citation type="submission" date="2017-10" db="EMBL/GenBank/DDBJ databases">
        <title>Biodiversity and function of Thalassospira species in the particle-attached aromatic-hydrocarbon-degrading consortia from the surface seawater of the China South Sea.</title>
        <authorList>
            <person name="Dong C."/>
            <person name="Liu R."/>
            <person name="Shao Z."/>
        </authorList>
    </citation>
    <scope>NUCLEOTIDE SEQUENCE [LARGE SCALE GENOMIC DNA]</scope>
    <source>
        <strain evidence="1 2">CSC3H3</strain>
    </source>
</reference>
<protein>
    <submittedName>
        <fullName evidence="1">Isoquinoline 1-oxidoreductase subunit</fullName>
    </submittedName>
</protein>
<accession>A0ABN5FL09</accession>